<gene>
    <name evidence="3" type="ORF">NCTC10118_00671</name>
</gene>
<keyword evidence="4" id="KW-1185">Reference proteome</keyword>
<dbReference type="AlphaFoldDB" id="A0A449AF79"/>
<sequence>MKDNKPKLDFIKLRIAEIEYARKKAEQELLTNQIKKTQEKLPIAKQELFRNIIWSIVIIIIVISLLVGAYFIGNSN</sequence>
<keyword evidence="2" id="KW-0472">Membrane</keyword>
<keyword evidence="2" id="KW-1133">Transmembrane helix</keyword>
<evidence type="ECO:0000313" key="3">
    <source>
        <dbReference type="EMBL" id="VEU63622.1"/>
    </source>
</evidence>
<dbReference type="OrthoDB" id="401418at2"/>
<feature type="coiled-coil region" evidence="1">
    <location>
        <begin position="8"/>
        <end position="47"/>
    </location>
</feature>
<evidence type="ECO:0000313" key="4">
    <source>
        <dbReference type="Proteomes" id="UP000289952"/>
    </source>
</evidence>
<feature type="transmembrane region" description="Helical" evidence="2">
    <location>
        <begin position="52"/>
        <end position="73"/>
    </location>
</feature>
<dbReference type="RefSeq" id="WP_120160239.1">
    <property type="nucleotide sequence ID" value="NZ_AP018135.1"/>
</dbReference>
<evidence type="ECO:0000256" key="2">
    <source>
        <dbReference type="SAM" id="Phobius"/>
    </source>
</evidence>
<proteinExistence type="predicted"/>
<protein>
    <submittedName>
        <fullName evidence="3">Uncharacterized protein</fullName>
    </submittedName>
</protein>
<reference evidence="3 4" key="1">
    <citation type="submission" date="2019-01" db="EMBL/GenBank/DDBJ databases">
        <authorList>
            <consortium name="Pathogen Informatics"/>
        </authorList>
    </citation>
    <scope>NUCLEOTIDE SEQUENCE [LARGE SCALE GENOMIC DNA]</scope>
    <source>
        <strain evidence="3 4">NCTC10118</strain>
    </source>
</reference>
<keyword evidence="1" id="KW-0175">Coiled coil</keyword>
<accession>A0A449AF79</accession>
<evidence type="ECO:0000256" key="1">
    <source>
        <dbReference type="SAM" id="Coils"/>
    </source>
</evidence>
<name>A0A449AF79_9BACT</name>
<dbReference type="EMBL" id="LR214972">
    <property type="protein sequence ID" value="VEU63622.1"/>
    <property type="molecule type" value="Genomic_DNA"/>
</dbReference>
<organism evidence="3 4">
    <name type="scientific">Mycoplasmopsis bovirhinis</name>
    <dbReference type="NCBI Taxonomy" id="29553"/>
    <lineage>
        <taxon>Bacteria</taxon>
        <taxon>Bacillati</taxon>
        <taxon>Mycoplasmatota</taxon>
        <taxon>Mycoplasmoidales</taxon>
        <taxon>Metamycoplasmataceae</taxon>
        <taxon>Mycoplasmopsis</taxon>
    </lineage>
</organism>
<dbReference type="Proteomes" id="UP000289952">
    <property type="component" value="Chromosome"/>
</dbReference>
<keyword evidence="2" id="KW-0812">Transmembrane</keyword>